<comment type="subcellular location">
    <subcellularLocation>
        <location evidence="1">Cell inner membrane</location>
        <topology evidence="1">Multi-pass membrane protein</topology>
    </subcellularLocation>
</comment>
<evidence type="ECO:0000256" key="7">
    <source>
        <dbReference type="ARBA" id="ARBA00022692"/>
    </source>
</evidence>
<keyword evidence="14" id="KW-1185">Reference proteome</keyword>
<evidence type="ECO:0000256" key="12">
    <source>
        <dbReference type="SAM" id="Phobius"/>
    </source>
</evidence>
<evidence type="ECO:0000256" key="4">
    <source>
        <dbReference type="ARBA" id="ARBA00022475"/>
    </source>
</evidence>
<feature type="transmembrane region" description="Helical" evidence="12">
    <location>
        <begin position="269"/>
        <end position="287"/>
    </location>
</feature>
<dbReference type="PANTHER" id="PTHR32024:SF2">
    <property type="entry name" value="TRK SYSTEM POTASSIUM UPTAKE PROTEIN TRKG-RELATED"/>
    <property type="match status" value="1"/>
</dbReference>
<keyword evidence="8" id="KW-0630">Potassium</keyword>
<comment type="caution">
    <text evidence="13">The sequence shown here is derived from an EMBL/GenBank/DDBJ whole genome shotgun (WGS) entry which is preliminary data.</text>
</comment>
<dbReference type="Proteomes" id="UP000637513">
    <property type="component" value="Unassembled WGS sequence"/>
</dbReference>
<keyword evidence="10" id="KW-0406">Ion transport</keyword>
<dbReference type="RefSeq" id="WP_249304476.1">
    <property type="nucleotide sequence ID" value="NZ_JACRSW010000027.1"/>
</dbReference>
<feature type="transmembrane region" description="Helical" evidence="12">
    <location>
        <begin position="67"/>
        <end position="89"/>
    </location>
</feature>
<accession>A0ABR7MUA4</accession>
<sequence>MNYSIISYILGWVLTIESIFMFIPCIVAAIYREKEGFAFLIVALLCLAIGLLRIRKKTKSQVFYAKEGFVTVALSWIIMSIFGALPFVINRDIPSFTDALFETISGFTTTGASILSDVEALSHCSLFWRSFTHWIGGMGVFVFLLAILPLTGGYNMHLMRAESPGPSVGKFVPKVRETAKILYAIYIVMTLVEIILLLFAGMPLFDSLTVSFGTAGTGGFGIKNTSIADYNMVIQAIISIFMILFGVNFGAYFLLLGNNKKDAFKLEEVHWYLIIIASAVAIITINTKDIFHNLFTAFHHALFQVASVITTTGYSTTDFDLWPQLSRAVLVIVMFIGACAGSTGGGIKVSRIIILVKSVKQELGYFIHPRSVKVIKMDNKPLSAKSIRGVNAFFVTYTLIFVVSLLIITFDNFDLVTNFTAVTATLNNIGPGLKLVGPTGNFGIFSPVAKYILMFDMLAGRLELYPILLLFTPSVWKKH</sequence>
<evidence type="ECO:0000256" key="8">
    <source>
        <dbReference type="ARBA" id="ARBA00022958"/>
    </source>
</evidence>
<organism evidence="13 14">
    <name type="scientific">Jutongia hominis</name>
    <dbReference type="NCBI Taxonomy" id="2763664"/>
    <lineage>
        <taxon>Bacteria</taxon>
        <taxon>Bacillati</taxon>
        <taxon>Bacillota</taxon>
        <taxon>Clostridia</taxon>
        <taxon>Lachnospirales</taxon>
        <taxon>Lachnospiraceae</taxon>
        <taxon>Jutongia</taxon>
    </lineage>
</organism>
<evidence type="ECO:0000256" key="1">
    <source>
        <dbReference type="ARBA" id="ARBA00004429"/>
    </source>
</evidence>
<dbReference type="InterPro" id="IPR003445">
    <property type="entry name" value="Cat_transpt"/>
</dbReference>
<evidence type="ECO:0000256" key="2">
    <source>
        <dbReference type="ARBA" id="ARBA00009137"/>
    </source>
</evidence>
<keyword evidence="11 12" id="KW-0472">Membrane</keyword>
<feature type="transmembrane region" description="Helical" evidence="12">
    <location>
        <begin position="37"/>
        <end position="55"/>
    </location>
</feature>
<evidence type="ECO:0000256" key="11">
    <source>
        <dbReference type="ARBA" id="ARBA00023136"/>
    </source>
</evidence>
<dbReference type="Pfam" id="PF02386">
    <property type="entry name" value="TrkH"/>
    <property type="match status" value="1"/>
</dbReference>
<feature type="transmembrane region" description="Helical" evidence="12">
    <location>
        <begin position="328"/>
        <end position="347"/>
    </location>
</feature>
<comment type="similarity">
    <text evidence="2">Belongs to the TrkH potassium transport family.</text>
</comment>
<evidence type="ECO:0000256" key="5">
    <source>
        <dbReference type="ARBA" id="ARBA00022519"/>
    </source>
</evidence>
<dbReference type="PANTHER" id="PTHR32024">
    <property type="entry name" value="TRK SYSTEM POTASSIUM UPTAKE PROTEIN TRKG-RELATED"/>
    <property type="match status" value="1"/>
</dbReference>
<reference evidence="13 14" key="1">
    <citation type="submission" date="2020-08" db="EMBL/GenBank/DDBJ databases">
        <title>Genome public.</title>
        <authorList>
            <person name="Liu C."/>
            <person name="Sun Q."/>
        </authorList>
    </citation>
    <scope>NUCLEOTIDE SEQUENCE [LARGE SCALE GENOMIC DNA]</scope>
    <source>
        <strain evidence="13 14">BX3</strain>
    </source>
</reference>
<evidence type="ECO:0000256" key="10">
    <source>
        <dbReference type="ARBA" id="ARBA00023065"/>
    </source>
</evidence>
<feature type="transmembrane region" description="Helical" evidence="12">
    <location>
        <begin position="181"/>
        <end position="202"/>
    </location>
</feature>
<keyword evidence="7 12" id="KW-0812">Transmembrane</keyword>
<keyword evidence="4" id="KW-1003">Cell membrane</keyword>
<name>A0ABR7MUA4_9FIRM</name>
<protein>
    <submittedName>
        <fullName evidence="13">TrkH family potassium uptake protein</fullName>
    </submittedName>
</protein>
<evidence type="ECO:0000313" key="14">
    <source>
        <dbReference type="Proteomes" id="UP000637513"/>
    </source>
</evidence>
<feature type="transmembrane region" description="Helical" evidence="12">
    <location>
        <begin position="390"/>
        <end position="410"/>
    </location>
</feature>
<keyword evidence="3" id="KW-0813">Transport</keyword>
<feature type="transmembrane region" description="Helical" evidence="12">
    <location>
        <begin position="131"/>
        <end position="150"/>
    </location>
</feature>
<dbReference type="PIRSF" id="PIRSF006247">
    <property type="entry name" value="TrkH"/>
    <property type="match status" value="1"/>
</dbReference>
<dbReference type="InterPro" id="IPR004772">
    <property type="entry name" value="TrkH"/>
</dbReference>
<evidence type="ECO:0000256" key="3">
    <source>
        <dbReference type="ARBA" id="ARBA00022448"/>
    </source>
</evidence>
<keyword evidence="9 12" id="KW-1133">Transmembrane helix</keyword>
<evidence type="ECO:0000256" key="9">
    <source>
        <dbReference type="ARBA" id="ARBA00022989"/>
    </source>
</evidence>
<feature type="transmembrane region" description="Helical" evidence="12">
    <location>
        <begin position="7"/>
        <end position="31"/>
    </location>
</feature>
<dbReference type="EMBL" id="JACRSW010000027">
    <property type="protein sequence ID" value="MBC8557370.1"/>
    <property type="molecule type" value="Genomic_DNA"/>
</dbReference>
<feature type="transmembrane region" description="Helical" evidence="12">
    <location>
        <begin position="233"/>
        <end position="257"/>
    </location>
</feature>
<evidence type="ECO:0000313" key="13">
    <source>
        <dbReference type="EMBL" id="MBC8557370.1"/>
    </source>
</evidence>
<keyword evidence="5" id="KW-0997">Cell inner membrane</keyword>
<evidence type="ECO:0000256" key="6">
    <source>
        <dbReference type="ARBA" id="ARBA00022538"/>
    </source>
</evidence>
<proteinExistence type="inferred from homology"/>
<gene>
    <name evidence="13" type="ORF">H8700_06590</name>
</gene>
<keyword evidence="6" id="KW-0633">Potassium transport</keyword>